<organism evidence="5 6">
    <name type="scientific">Stieleria bergensis</name>
    <dbReference type="NCBI Taxonomy" id="2528025"/>
    <lineage>
        <taxon>Bacteria</taxon>
        <taxon>Pseudomonadati</taxon>
        <taxon>Planctomycetota</taxon>
        <taxon>Planctomycetia</taxon>
        <taxon>Pirellulales</taxon>
        <taxon>Pirellulaceae</taxon>
        <taxon>Stieleria</taxon>
    </lineage>
</organism>
<dbReference type="GO" id="GO:0007165">
    <property type="term" value="P:signal transduction"/>
    <property type="evidence" value="ECO:0007669"/>
    <property type="project" value="UniProtKB-KW"/>
</dbReference>
<protein>
    <submittedName>
        <fullName evidence="5">Methyl-accepting chemotaxis protein 4</fullName>
    </submittedName>
</protein>
<dbReference type="AlphaFoldDB" id="A0A517SNU9"/>
<name>A0A517SNU9_9BACT</name>
<evidence type="ECO:0000256" key="1">
    <source>
        <dbReference type="ARBA" id="ARBA00023224"/>
    </source>
</evidence>
<keyword evidence="3" id="KW-1133">Transmembrane helix</keyword>
<dbReference type="PANTHER" id="PTHR32089">
    <property type="entry name" value="METHYL-ACCEPTING CHEMOTAXIS PROTEIN MCPB"/>
    <property type="match status" value="1"/>
</dbReference>
<keyword evidence="3" id="KW-0812">Transmembrane</keyword>
<evidence type="ECO:0000313" key="5">
    <source>
        <dbReference type="EMBL" id="QDT57800.1"/>
    </source>
</evidence>
<dbReference type="EMBL" id="CP036272">
    <property type="protein sequence ID" value="QDT57800.1"/>
    <property type="molecule type" value="Genomic_DNA"/>
</dbReference>
<dbReference type="Pfam" id="PF00015">
    <property type="entry name" value="MCPsignal"/>
    <property type="match status" value="1"/>
</dbReference>
<feature type="transmembrane region" description="Helical" evidence="3">
    <location>
        <begin position="197"/>
        <end position="218"/>
    </location>
</feature>
<reference evidence="5 6" key="1">
    <citation type="submission" date="2019-02" db="EMBL/GenBank/DDBJ databases">
        <title>Deep-cultivation of Planctomycetes and their phenomic and genomic characterization uncovers novel biology.</title>
        <authorList>
            <person name="Wiegand S."/>
            <person name="Jogler M."/>
            <person name="Boedeker C."/>
            <person name="Pinto D."/>
            <person name="Vollmers J."/>
            <person name="Rivas-Marin E."/>
            <person name="Kohn T."/>
            <person name="Peeters S.H."/>
            <person name="Heuer A."/>
            <person name="Rast P."/>
            <person name="Oberbeckmann S."/>
            <person name="Bunk B."/>
            <person name="Jeske O."/>
            <person name="Meyerdierks A."/>
            <person name="Storesund J.E."/>
            <person name="Kallscheuer N."/>
            <person name="Luecker S."/>
            <person name="Lage O.M."/>
            <person name="Pohl T."/>
            <person name="Merkel B.J."/>
            <person name="Hornburger P."/>
            <person name="Mueller R.-W."/>
            <person name="Bruemmer F."/>
            <person name="Labrenz M."/>
            <person name="Spormann A.M."/>
            <person name="Op den Camp H."/>
            <person name="Overmann J."/>
            <person name="Amann R."/>
            <person name="Jetten M.S.M."/>
            <person name="Mascher T."/>
            <person name="Medema M.H."/>
            <person name="Devos D.P."/>
            <person name="Kaster A.-K."/>
            <person name="Ovreas L."/>
            <person name="Rohde M."/>
            <person name="Galperin M.Y."/>
            <person name="Jogler C."/>
        </authorList>
    </citation>
    <scope>NUCLEOTIDE SEQUENCE [LARGE SCALE GENOMIC DNA]</scope>
    <source>
        <strain evidence="5 6">SV_7m_r</strain>
    </source>
</reference>
<dbReference type="SUPFAM" id="SSF58104">
    <property type="entry name" value="Methyl-accepting chemotaxis protein (MCP) signaling domain"/>
    <property type="match status" value="1"/>
</dbReference>
<sequence>MNLAGLSVRDRLRLMVLCFAIAFLGFGAWAWKTLSDFKVGSAQYQRIIEGKDLISDILPPPNYIIESYMVVLQMVDEVEAGSPKAELEEYAKRCQTLEAQYNERYQHWKDTLDDGPIATAKSIDAHQPAEDFYRLVRTQFIPACLEGDLEKASNLVRGPLRKDYQQHRLAVDEVVKLTNQRNAEIEANVASMIQSRIWLSIGAFLLVEVFIAAIGWFVCRETVGPLQRSANRLRQLSRGVVSKITASSEATSNDAMVASGAAEEVSANAQTLAGAVTQFELSIKDISSNASSAVTIAQKAVEAASQTNHTITRLGDSSSEIGNVIKVINSIAEQTNLLALNATIEAARAGEAGKGFAVVANEVKELAKETSKATEDIISRIETIQGDTQDAVQAISRVSDVIAQINESQTAIAGAVDKQTEMTTEISRSISEVATGSGEIAQCVSRVAGTARASGSSGQVLETASQLESMADELTQLVGAATQLASETGGEDFSRHPETTTI</sequence>
<dbReference type="RefSeq" id="WP_145268507.1">
    <property type="nucleotide sequence ID" value="NZ_CP036272.1"/>
</dbReference>
<gene>
    <name evidence="5" type="primary">mcp4</name>
    <name evidence="5" type="ORF">SV7mr_02850</name>
</gene>
<proteinExistence type="predicted"/>
<dbReference type="SMART" id="SM00283">
    <property type="entry name" value="MA"/>
    <property type="match status" value="1"/>
</dbReference>
<dbReference type="GO" id="GO:0016020">
    <property type="term" value="C:membrane"/>
    <property type="evidence" value="ECO:0007669"/>
    <property type="project" value="InterPro"/>
</dbReference>
<keyword evidence="3" id="KW-0472">Membrane</keyword>
<feature type="transmembrane region" description="Helical" evidence="3">
    <location>
        <begin position="12"/>
        <end position="31"/>
    </location>
</feature>
<dbReference type="Proteomes" id="UP000315003">
    <property type="component" value="Chromosome"/>
</dbReference>
<dbReference type="CDD" id="cd11386">
    <property type="entry name" value="MCP_signal"/>
    <property type="match status" value="1"/>
</dbReference>
<dbReference type="Gene3D" id="1.10.287.950">
    <property type="entry name" value="Methyl-accepting chemotaxis protein"/>
    <property type="match status" value="1"/>
</dbReference>
<accession>A0A517SNU9</accession>
<evidence type="ECO:0000256" key="2">
    <source>
        <dbReference type="PROSITE-ProRule" id="PRU00284"/>
    </source>
</evidence>
<feature type="domain" description="Methyl-accepting transducer" evidence="4">
    <location>
        <begin position="241"/>
        <end position="462"/>
    </location>
</feature>
<keyword evidence="1 2" id="KW-0807">Transducer</keyword>
<evidence type="ECO:0000259" key="4">
    <source>
        <dbReference type="PROSITE" id="PS50111"/>
    </source>
</evidence>
<dbReference type="PANTHER" id="PTHR32089:SF112">
    <property type="entry name" value="LYSOZYME-LIKE PROTEIN-RELATED"/>
    <property type="match status" value="1"/>
</dbReference>
<dbReference type="OrthoDB" id="9772755at2"/>
<dbReference type="InterPro" id="IPR004089">
    <property type="entry name" value="MCPsignal_dom"/>
</dbReference>
<evidence type="ECO:0000313" key="6">
    <source>
        <dbReference type="Proteomes" id="UP000315003"/>
    </source>
</evidence>
<evidence type="ECO:0000256" key="3">
    <source>
        <dbReference type="SAM" id="Phobius"/>
    </source>
</evidence>
<dbReference type="PROSITE" id="PS50111">
    <property type="entry name" value="CHEMOTAXIS_TRANSDUC_2"/>
    <property type="match status" value="1"/>
</dbReference>
<keyword evidence="6" id="KW-1185">Reference proteome</keyword>